<dbReference type="PANTHER" id="PTHR43546:SF3">
    <property type="entry name" value="UPF0173 METAL-DEPENDENT HYDROLASE MJ1163"/>
    <property type="match status" value="1"/>
</dbReference>
<dbReference type="RefSeq" id="WP_260193735.1">
    <property type="nucleotide sequence ID" value="NZ_JAFFZE010000016.1"/>
</dbReference>
<dbReference type="Proteomes" id="UP001156441">
    <property type="component" value="Unassembled WGS sequence"/>
</dbReference>
<dbReference type="Gene3D" id="3.60.15.10">
    <property type="entry name" value="Ribonuclease Z/Hydroxyacylglutathione hydrolase-like"/>
    <property type="match status" value="1"/>
</dbReference>
<reference evidence="2 3" key="1">
    <citation type="submission" date="2021-02" db="EMBL/GenBank/DDBJ databases">
        <title>Actinophytocola xerophila sp. nov., isolated from soil of cotton cropping field.</title>
        <authorList>
            <person name="Huang R."/>
            <person name="Chen X."/>
            <person name="Ge X."/>
            <person name="Liu W."/>
        </authorList>
    </citation>
    <scope>NUCLEOTIDE SEQUENCE [LARGE SCALE GENOMIC DNA]</scope>
    <source>
        <strain evidence="2 3">S1-96</strain>
    </source>
</reference>
<accession>A0ABT2JEW8</accession>
<evidence type="ECO:0000313" key="3">
    <source>
        <dbReference type="Proteomes" id="UP001156441"/>
    </source>
</evidence>
<keyword evidence="3" id="KW-1185">Reference proteome</keyword>
<evidence type="ECO:0000313" key="2">
    <source>
        <dbReference type="EMBL" id="MCT2585985.1"/>
    </source>
</evidence>
<dbReference type="InterPro" id="IPR050114">
    <property type="entry name" value="UPF0173_UPF0282_UlaG_hydrolase"/>
</dbReference>
<dbReference type="InterPro" id="IPR036866">
    <property type="entry name" value="RibonucZ/Hydroxyglut_hydro"/>
</dbReference>
<organism evidence="2 3">
    <name type="scientific">Actinophytocola gossypii</name>
    <dbReference type="NCBI Taxonomy" id="2812003"/>
    <lineage>
        <taxon>Bacteria</taxon>
        <taxon>Bacillati</taxon>
        <taxon>Actinomycetota</taxon>
        <taxon>Actinomycetes</taxon>
        <taxon>Pseudonocardiales</taxon>
        <taxon>Pseudonocardiaceae</taxon>
    </lineage>
</organism>
<feature type="domain" description="Metallo-beta-lactamase" evidence="1">
    <location>
        <begin position="7"/>
        <end position="176"/>
    </location>
</feature>
<proteinExistence type="predicted"/>
<comment type="caution">
    <text evidence="2">The sequence shown here is derived from an EMBL/GenBank/DDBJ whole genome shotgun (WGS) entry which is preliminary data.</text>
</comment>
<name>A0ABT2JEW8_9PSEU</name>
<dbReference type="PANTHER" id="PTHR43546">
    <property type="entry name" value="UPF0173 METAL-DEPENDENT HYDROLASE MJ1163-RELATED"/>
    <property type="match status" value="1"/>
</dbReference>
<gene>
    <name evidence="2" type="ORF">JT362_22970</name>
</gene>
<dbReference type="InterPro" id="IPR001279">
    <property type="entry name" value="Metallo-B-lactamas"/>
</dbReference>
<dbReference type="EMBL" id="JAFFZE010000016">
    <property type="protein sequence ID" value="MCT2585985.1"/>
    <property type="molecule type" value="Genomic_DNA"/>
</dbReference>
<sequence>MQIVHYGHACVLVDTGSARLLFDPGTFSHGFEELRDLDAILITHQHFDHLDQDRLPALVAANPTAALIVDPGSVEDVSKLGLDAEQVGPGDALTLAGASVNVTGGKHAIIYDDLPKAPNVAYVVDHGAFFHPGDSLFVPEQKIDVLALPTQAPWLRTGEAIDYLRAVSPRVAVPIHQALLTKEAMRMSYSWFERMAPDGCELRPLTPGEPAEV</sequence>
<protein>
    <submittedName>
        <fullName evidence="2">MBL fold metallo-hydrolase</fullName>
    </submittedName>
</protein>
<evidence type="ECO:0000259" key="1">
    <source>
        <dbReference type="SMART" id="SM00849"/>
    </source>
</evidence>
<dbReference type="SMART" id="SM00849">
    <property type="entry name" value="Lactamase_B"/>
    <property type="match status" value="1"/>
</dbReference>
<dbReference type="SUPFAM" id="SSF56281">
    <property type="entry name" value="Metallo-hydrolase/oxidoreductase"/>
    <property type="match status" value="1"/>
</dbReference>
<dbReference type="Pfam" id="PF13483">
    <property type="entry name" value="Lactamase_B_3"/>
    <property type="match status" value="1"/>
</dbReference>